<keyword evidence="2" id="KW-1185">Reference proteome</keyword>
<gene>
    <name evidence="1" type="ORF">G4Y79_03290</name>
</gene>
<name>A0A7S8EAK4_9CHLR</name>
<dbReference type="EMBL" id="CP062983">
    <property type="protein sequence ID" value="QPC83421.1"/>
    <property type="molecule type" value="Genomic_DNA"/>
</dbReference>
<evidence type="ECO:0008006" key="3">
    <source>
        <dbReference type="Google" id="ProtNLM"/>
    </source>
</evidence>
<sequence length="129" mass="14854">MAIQVNWLLEKQIIQVELSGDVQLAELQQLGNHLMAMVERTTVPLVHIVCDETKLVSLPSNVLQLSAALQWLQHPKFGWFLFYGSEDRMIGFLMQTITSMFKLRYRHFEVQDDALDFLASIDTSFRAVV</sequence>
<dbReference type="Proteomes" id="UP000594468">
    <property type="component" value="Chromosome"/>
</dbReference>
<organism evidence="1 2">
    <name type="scientific">Phototrophicus methaneseepsis</name>
    <dbReference type="NCBI Taxonomy" id="2710758"/>
    <lineage>
        <taxon>Bacteria</taxon>
        <taxon>Bacillati</taxon>
        <taxon>Chloroflexota</taxon>
        <taxon>Candidatus Thermofontia</taxon>
        <taxon>Phototrophicales</taxon>
        <taxon>Phototrophicaceae</taxon>
        <taxon>Phototrophicus</taxon>
    </lineage>
</organism>
<evidence type="ECO:0000313" key="1">
    <source>
        <dbReference type="EMBL" id="QPC83421.1"/>
    </source>
</evidence>
<dbReference type="KEGG" id="pmet:G4Y79_03290"/>
<proteinExistence type="predicted"/>
<dbReference type="RefSeq" id="WP_195171488.1">
    <property type="nucleotide sequence ID" value="NZ_CP062983.1"/>
</dbReference>
<evidence type="ECO:0000313" key="2">
    <source>
        <dbReference type="Proteomes" id="UP000594468"/>
    </source>
</evidence>
<protein>
    <recommendedName>
        <fullName evidence="3">STAS/SEC14 domain-containing protein</fullName>
    </recommendedName>
</protein>
<reference evidence="1 2" key="1">
    <citation type="submission" date="2020-02" db="EMBL/GenBank/DDBJ databases">
        <authorList>
            <person name="Zheng R.K."/>
            <person name="Sun C.M."/>
        </authorList>
    </citation>
    <scope>NUCLEOTIDE SEQUENCE [LARGE SCALE GENOMIC DNA]</scope>
    <source>
        <strain evidence="2">rifampicinis</strain>
    </source>
</reference>
<accession>A0A7S8EAK4</accession>
<dbReference type="AlphaFoldDB" id="A0A7S8EAK4"/>